<comment type="caution">
    <text evidence="1">The sequence shown here is derived from an EMBL/GenBank/DDBJ whole genome shotgun (WGS) entry which is preliminary data.</text>
</comment>
<gene>
    <name evidence="1" type="ORF">AKJ61_01615</name>
</gene>
<organism evidence="1 2">
    <name type="scientific">candidate division MSBL1 archaeon SCGC-AAA259B11</name>
    <dbReference type="NCBI Taxonomy" id="1698260"/>
    <lineage>
        <taxon>Archaea</taxon>
        <taxon>Methanobacteriati</taxon>
        <taxon>Methanobacteriota</taxon>
        <taxon>candidate division MSBL1</taxon>
    </lineage>
</organism>
<evidence type="ECO:0000313" key="1">
    <source>
        <dbReference type="EMBL" id="KXA90005.1"/>
    </source>
</evidence>
<sequence length="111" mass="13355">MKIPEEETKEFHEVYEPLLAFANKELSVLEEVVDPDPAGWKRYVEDLGRVRDELYDNPGVIDKFIDENPEEFGPKRLKMVRKWREHFLRGRFFIVKYLKKYTVFSEFRGSP</sequence>
<name>A0A133U740_9EURY</name>
<keyword evidence="2" id="KW-1185">Reference proteome</keyword>
<dbReference type="EMBL" id="LHXK01000015">
    <property type="protein sequence ID" value="KXA90005.1"/>
    <property type="molecule type" value="Genomic_DNA"/>
</dbReference>
<proteinExistence type="predicted"/>
<protein>
    <submittedName>
        <fullName evidence="1">Uncharacterized protein</fullName>
    </submittedName>
</protein>
<evidence type="ECO:0000313" key="2">
    <source>
        <dbReference type="Proteomes" id="UP000070184"/>
    </source>
</evidence>
<accession>A0A133U740</accession>
<reference evidence="1 2" key="1">
    <citation type="journal article" date="2016" name="Sci. Rep.">
        <title>Metabolic traits of an uncultured archaeal lineage -MSBL1- from brine pools of the Red Sea.</title>
        <authorList>
            <person name="Mwirichia R."/>
            <person name="Alam I."/>
            <person name="Rashid M."/>
            <person name="Vinu M."/>
            <person name="Ba-Alawi W."/>
            <person name="Anthony Kamau A."/>
            <person name="Kamanda Ngugi D."/>
            <person name="Goker M."/>
            <person name="Klenk H.P."/>
            <person name="Bajic V."/>
            <person name="Stingl U."/>
        </authorList>
    </citation>
    <scope>NUCLEOTIDE SEQUENCE [LARGE SCALE GENOMIC DNA]</scope>
    <source>
        <strain evidence="1">SCGC-AAA259B11</strain>
    </source>
</reference>
<dbReference type="AlphaFoldDB" id="A0A133U740"/>
<dbReference type="Proteomes" id="UP000070184">
    <property type="component" value="Unassembled WGS sequence"/>
</dbReference>